<protein>
    <submittedName>
        <fullName evidence="2">Beta-lactamase family protein</fullName>
    </submittedName>
</protein>
<dbReference type="Gene3D" id="3.40.710.10">
    <property type="entry name" value="DD-peptidase/beta-lactamase superfamily"/>
    <property type="match status" value="1"/>
</dbReference>
<keyword evidence="3" id="KW-1185">Reference proteome</keyword>
<proteinExistence type="predicted"/>
<dbReference type="InterPro" id="IPR012338">
    <property type="entry name" value="Beta-lactam/transpept-like"/>
</dbReference>
<sequence>MELVAPQALGLNSDQLARVNEHLRQGYIEAGKIPGSVTLVARRGRACLLDAAGQRDLARGTPMTADTIFRIFSMSKPLTSVAFMTLYERGLFSLDDPVHRFIPSWRQLAVRKAGAIPAFETVPCQRPMTIRDLLRHTSGLTYDFLRETNIDYAYRKLQVGNPRPDYRLQDMIDQLAELPLEFSPGQRWNYSLATDVVGYLIEVISGQSLPEFLQQTLFEPLGMVDTGFNIAPDKMARLASCYERDADKQLVCNDDGQDSQFHDRVFYSGGGGLLSTVGDYYRFCQMLLQGGTLDGQRIIGSRTLAYMTRNHLPGGVDLAGIAMGHFAETDYDGVGFGLGFATREDPVRNGNPATRGSYYWGGLASTLFWVDPAEELVVIFMTQLMPSSTFAFRSQLEAIVYAALE</sequence>
<dbReference type="EMBL" id="CP048711">
    <property type="protein sequence ID" value="QIB66962.1"/>
    <property type="molecule type" value="Genomic_DNA"/>
</dbReference>
<dbReference type="Pfam" id="PF00144">
    <property type="entry name" value="Beta-lactamase"/>
    <property type="match status" value="1"/>
</dbReference>
<evidence type="ECO:0000313" key="3">
    <source>
        <dbReference type="Proteomes" id="UP000477680"/>
    </source>
</evidence>
<dbReference type="KEGG" id="kim:G3T16_17775"/>
<accession>A0A6C0U4A3</accession>
<feature type="domain" description="Beta-lactamase-related" evidence="1">
    <location>
        <begin position="26"/>
        <end position="395"/>
    </location>
</feature>
<dbReference type="InterPro" id="IPR001466">
    <property type="entry name" value="Beta-lactam-related"/>
</dbReference>
<reference evidence="2 3" key="1">
    <citation type="submission" date="2020-02" db="EMBL/GenBank/DDBJ databases">
        <title>Genome sequencing for Kineobactrum sp. M2.</title>
        <authorList>
            <person name="Park S.-J."/>
        </authorList>
    </citation>
    <scope>NUCLEOTIDE SEQUENCE [LARGE SCALE GENOMIC DNA]</scope>
    <source>
        <strain evidence="2 3">M2</strain>
    </source>
</reference>
<dbReference type="PANTHER" id="PTHR43283">
    <property type="entry name" value="BETA-LACTAMASE-RELATED"/>
    <property type="match status" value="1"/>
</dbReference>
<gene>
    <name evidence="2" type="ORF">G3T16_17775</name>
</gene>
<dbReference type="PANTHER" id="PTHR43283:SF3">
    <property type="entry name" value="BETA-LACTAMASE FAMILY PROTEIN (AFU_ORTHOLOGUE AFUA_5G07500)"/>
    <property type="match status" value="1"/>
</dbReference>
<dbReference type="InterPro" id="IPR050789">
    <property type="entry name" value="Diverse_Enzym_Activities"/>
</dbReference>
<evidence type="ECO:0000313" key="2">
    <source>
        <dbReference type="EMBL" id="QIB66962.1"/>
    </source>
</evidence>
<name>A0A6C0U4A3_9GAMM</name>
<organism evidence="2 3">
    <name type="scientific">Kineobactrum salinum</name>
    <dbReference type="NCBI Taxonomy" id="2708301"/>
    <lineage>
        <taxon>Bacteria</taxon>
        <taxon>Pseudomonadati</taxon>
        <taxon>Pseudomonadota</taxon>
        <taxon>Gammaproteobacteria</taxon>
        <taxon>Cellvibrionales</taxon>
        <taxon>Halieaceae</taxon>
        <taxon>Kineobactrum</taxon>
    </lineage>
</organism>
<dbReference type="RefSeq" id="WP_163496390.1">
    <property type="nucleotide sequence ID" value="NZ_CP048711.1"/>
</dbReference>
<evidence type="ECO:0000259" key="1">
    <source>
        <dbReference type="Pfam" id="PF00144"/>
    </source>
</evidence>
<dbReference type="AlphaFoldDB" id="A0A6C0U4A3"/>
<dbReference type="Proteomes" id="UP000477680">
    <property type="component" value="Chromosome"/>
</dbReference>
<dbReference type="SUPFAM" id="SSF56601">
    <property type="entry name" value="beta-lactamase/transpeptidase-like"/>
    <property type="match status" value="1"/>
</dbReference>